<feature type="non-terminal residue" evidence="1">
    <location>
        <position position="32"/>
    </location>
</feature>
<dbReference type="AlphaFoldDB" id="A0A383D8M1"/>
<protein>
    <submittedName>
        <fullName evidence="1">Uncharacterized protein</fullName>
    </submittedName>
</protein>
<sequence length="32" mass="3184">VTGLPVDTVLLFSGLDPSGAAGIVADIETINQ</sequence>
<feature type="non-terminal residue" evidence="1">
    <location>
        <position position="1"/>
    </location>
</feature>
<organism evidence="1">
    <name type="scientific">marine metagenome</name>
    <dbReference type="NCBI Taxonomy" id="408172"/>
    <lineage>
        <taxon>unclassified sequences</taxon>
        <taxon>metagenomes</taxon>
        <taxon>ecological metagenomes</taxon>
    </lineage>
</organism>
<reference evidence="1" key="1">
    <citation type="submission" date="2018-05" db="EMBL/GenBank/DDBJ databases">
        <authorList>
            <person name="Lanie J.A."/>
            <person name="Ng W.-L."/>
            <person name="Kazmierczak K.M."/>
            <person name="Andrzejewski T.M."/>
            <person name="Davidsen T.M."/>
            <person name="Wayne K.J."/>
            <person name="Tettelin H."/>
            <person name="Glass J.I."/>
            <person name="Rusch D."/>
            <person name="Podicherti R."/>
            <person name="Tsui H.-C.T."/>
            <person name="Winkler M.E."/>
        </authorList>
    </citation>
    <scope>NUCLEOTIDE SEQUENCE</scope>
</reference>
<proteinExistence type="predicted"/>
<accession>A0A383D8M1</accession>
<evidence type="ECO:0000313" key="1">
    <source>
        <dbReference type="EMBL" id="SVE40664.1"/>
    </source>
</evidence>
<name>A0A383D8M1_9ZZZZ</name>
<dbReference type="EMBL" id="UINC01215120">
    <property type="protein sequence ID" value="SVE40664.1"/>
    <property type="molecule type" value="Genomic_DNA"/>
</dbReference>
<gene>
    <name evidence="1" type="ORF">METZ01_LOCUS493518</name>
</gene>